<organism evidence="1">
    <name type="scientific">Oscillatoriales cyanobacterium SpSt-418</name>
    <dbReference type="NCBI Taxonomy" id="2282169"/>
    <lineage>
        <taxon>Bacteria</taxon>
        <taxon>Bacillati</taxon>
        <taxon>Cyanobacteriota</taxon>
        <taxon>Cyanophyceae</taxon>
        <taxon>Oscillatoriophycideae</taxon>
        <taxon>Oscillatoriales</taxon>
    </lineage>
</organism>
<evidence type="ECO:0000313" key="1">
    <source>
        <dbReference type="EMBL" id="HFM96545.1"/>
    </source>
</evidence>
<protein>
    <submittedName>
        <fullName evidence="1">Uncharacterized protein</fullName>
    </submittedName>
</protein>
<dbReference type="AlphaFoldDB" id="A0A7C3KCH2"/>
<dbReference type="EMBL" id="DSRU01000030">
    <property type="protein sequence ID" value="HFM96545.1"/>
    <property type="molecule type" value="Genomic_DNA"/>
</dbReference>
<accession>A0A7C3KCH2</accession>
<proteinExistence type="predicted"/>
<sequence>MQPYSIEVEQQMQRFYHSLSEKDRRRYAAVEALKLGRGGLSCYIGQLLECDDEAMQLGKRELEQQDGLTEILHQFQQGVAKEGKI</sequence>
<comment type="caution">
    <text evidence="1">The sequence shown here is derived from an EMBL/GenBank/DDBJ whole genome shotgun (WGS) entry which is preliminary data.</text>
</comment>
<name>A0A7C3KCH2_9CYAN</name>
<gene>
    <name evidence="1" type="ORF">ENR64_02025</name>
</gene>
<reference evidence="1" key="1">
    <citation type="journal article" date="2020" name="mSystems">
        <title>Genome- and Community-Level Interaction Insights into Carbon Utilization and Element Cycling Functions of Hydrothermarchaeota in Hydrothermal Sediment.</title>
        <authorList>
            <person name="Zhou Z."/>
            <person name="Liu Y."/>
            <person name="Xu W."/>
            <person name="Pan J."/>
            <person name="Luo Z.H."/>
            <person name="Li M."/>
        </authorList>
    </citation>
    <scope>NUCLEOTIDE SEQUENCE [LARGE SCALE GENOMIC DNA]</scope>
    <source>
        <strain evidence="1">SpSt-418</strain>
    </source>
</reference>